<dbReference type="Pfam" id="PF05117">
    <property type="entry name" value="DUF695"/>
    <property type="match status" value="1"/>
</dbReference>
<dbReference type="InterPro" id="IPR016097">
    <property type="entry name" value="DUF695"/>
</dbReference>
<name>A0A132DQQ2_BURVI</name>
<organism evidence="1 2">
    <name type="scientific">Burkholderia vietnamiensis</name>
    <dbReference type="NCBI Taxonomy" id="60552"/>
    <lineage>
        <taxon>Bacteria</taxon>
        <taxon>Pseudomonadati</taxon>
        <taxon>Pseudomonadota</taxon>
        <taxon>Betaproteobacteria</taxon>
        <taxon>Burkholderiales</taxon>
        <taxon>Burkholderiaceae</taxon>
        <taxon>Burkholderia</taxon>
        <taxon>Burkholderia cepacia complex</taxon>
    </lineage>
</organism>
<dbReference type="Pfam" id="PF06877">
    <property type="entry name" value="RraB"/>
    <property type="match status" value="1"/>
</dbReference>
<gene>
    <name evidence="1" type="ORF">C6T65_25095</name>
</gene>
<evidence type="ECO:0000313" key="2">
    <source>
        <dbReference type="Proteomes" id="UP000237632"/>
    </source>
</evidence>
<evidence type="ECO:0000313" key="1">
    <source>
        <dbReference type="EMBL" id="PRH39671.1"/>
    </source>
</evidence>
<protein>
    <submittedName>
        <fullName evidence="1">DUF695 domain-containing protein</fullName>
    </submittedName>
</protein>
<sequence length="247" mass="27437">MTDAWGTFPARMGDHQAFISFNHAFAEIAETDPRTSLLSVRVALAHPTPDGLPGSDEFAELTRVETLLDAAVTGRNGVQVGRITVDNNQDFLFYVSFDEDTAAGIVDALADQTAYALQYAYHEDPDKETYWRTLYPTDDDWQLMRDMRGLDALLQKGDVGDVSRRVAHWAYFPDPSDAHQFADWAESKGYLVESVAPTEDGKSAVRFAHEGTMALADITRHTLEINREVRALGGNYDGWETSVEQAG</sequence>
<dbReference type="InterPro" id="IPR009671">
    <property type="entry name" value="RraB_dom"/>
</dbReference>
<comment type="caution">
    <text evidence="1">The sequence shown here is derived from an EMBL/GenBank/DDBJ whole genome shotgun (WGS) entry which is preliminary data.</text>
</comment>
<accession>A0A132DQQ2</accession>
<dbReference type="SUPFAM" id="SSF89946">
    <property type="entry name" value="Hypothetical protein VC0424"/>
    <property type="match status" value="1"/>
</dbReference>
<reference evidence="1 2" key="1">
    <citation type="submission" date="2018-03" db="EMBL/GenBank/DDBJ databases">
        <authorList>
            <person name="Nguyen K."/>
            <person name="Fouts D."/>
            <person name="Sutton G."/>
        </authorList>
    </citation>
    <scope>NUCLEOTIDE SEQUENCE [LARGE SCALE GENOMIC DNA]</scope>
    <source>
        <strain evidence="1 2">AU3578</strain>
    </source>
</reference>
<proteinExistence type="predicted"/>
<dbReference type="RefSeq" id="WP_014722976.1">
    <property type="nucleotide sequence ID" value="NZ_CAAAFK010000002.1"/>
</dbReference>
<dbReference type="AlphaFoldDB" id="A0A132DQQ2"/>
<dbReference type="Gene3D" id="3.30.70.970">
    <property type="entry name" value="RraB-like"/>
    <property type="match status" value="1"/>
</dbReference>
<dbReference type="Proteomes" id="UP000237632">
    <property type="component" value="Unassembled WGS sequence"/>
</dbReference>
<dbReference type="InterPro" id="IPR036701">
    <property type="entry name" value="RraB-like_sf"/>
</dbReference>
<dbReference type="EMBL" id="PVHK01000187">
    <property type="protein sequence ID" value="PRH39671.1"/>
    <property type="molecule type" value="Genomic_DNA"/>
</dbReference>